<feature type="transmembrane region" description="Helical" evidence="1">
    <location>
        <begin position="124"/>
        <end position="141"/>
    </location>
</feature>
<comment type="caution">
    <text evidence="2">The sequence shown here is derived from an EMBL/GenBank/DDBJ whole genome shotgun (WGS) entry which is preliminary data.</text>
</comment>
<feature type="transmembrane region" description="Helical" evidence="1">
    <location>
        <begin position="84"/>
        <end position="104"/>
    </location>
</feature>
<evidence type="ECO:0000313" key="2">
    <source>
        <dbReference type="EMBL" id="MDA0137461.1"/>
    </source>
</evidence>
<sequence length="156" mass="15891">MSHMHGPATDFDRARTPAQWYCLLAGAALALAGLAGFIADASFEFGDGIDGGSLLGFEVNGVHNLIHLASGALLLVASPRRDTAKAVAIAFGATYALVAVIGLIDGDDVLGLIPINSADNVLHVGLALVGLVAGLVSRSASRRDSDTLVDRTSPTA</sequence>
<proteinExistence type="predicted"/>
<organism evidence="2 3">
    <name type="scientific">Solirubrobacter deserti</name>
    <dbReference type="NCBI Taxonomy" id="2282478"/>
    <lineage>
        <taxon>Bacteria</taxon>
        <taxon>Bacillati</taxon>
        <taxon>Actinomycetota</taxon>
        <taxon>Thermoleophilia</taxon>
        <taxon>Solirubrobacterales</taxon>
        <taxon>Solirubrobacteraceae</taxon>
        <taxon>Solirubrobacter</taxon>
    </lineage>
</organism>
<keyword evidence="1" id="KW-0812">Transmembrane</keyword>
<feature type="transmembrane region" description="Helical" evidence="1">
    <location>
        <begin position="59"/>
        <end position="77"/>
    </location>
</feature>
<keyword evidence="3" id="KW-1185">Reference proteome</keyword>
<feature type="transmembrane region" description="Helical" evidence="1">
    <location>
        <begin position="20"/>
        <end position="39"/>
    </location>
</feature>
<evidence type="ECO:0000256" key="1">
    <source>
        <dbReference type="SAM" id="Phobius"/>
    </source>
</evidence>
<reference evidence="2" key="1">
    <citation type="submission" date="2022-10" db="EMBL/GenBank/DDBJ databases">
        <title>The WGS of Solirubrobacter sp. CPCC 204708.</title>
        <authorList>
            <person name="Jiang Z."/>
        </authorList>
    </citation>
    <scope>NUCLEOTIDE SEQUENCE</scope>
    <source>
        <strain evidence="2">CPCC 204708</strain>
    </source>
</reference>
<dbReference type="RefSeq" id="WP_202955788.1">
    <property type="nucleotide sequence ID" value="NZ_JAPCID010000009.1"/>
</dbReference>
<protein>
    <submittedName>
        <fullName evidence="2">DUF4383 domain-containing protein</fullName>
    </submittedName>
</protein>
<dbReference type="Pfam" id="PF14325">
    <property type="entry name" value="DUF4383"/>
    <property type="match status" value="1"/>
</dbReference>
<gene>
    <name evidence="2" type="ORF">OJ962_08145</name>
</gene>
<accession>A0ABT4RFX0</accession>
<dbReference type="EMBL" id="JAPCID010000009">
    <property type="protein sequence ID" value="MDA0137461.1"/>
    <property type="molecule type" value="Genomic_DNA"/>
</dbReference>
<dbReference type="Proteomes" id="UP001147700">
    <property type="component" value="Unassembled WGS sequence"/>
</dbReference>
<name>A0ABT4RFX0_9ACTN</name>
<evidence type="ECO:0000313" key="3">
    <source>
        <dbReference type="Proteomes" id="UP001147700"/>
    </source>
</evidence>
<keyword evidence="1" id="KW-1133">Transmembrane helix</keyword>
<keyword evidence="1" id="KW-0472">Membrane</keyword>